<dbReference type="EMBL" id="CZQA01000010">
    <property type="protein sequence ID" value="CUS37759.1"/>
    <property type="molecule type" value="Genomic_DNA"/>
</dbReference>
<evidence type="ECO:0000256" key="1">
    <source>
        <dbReference type="SAM" id="MobiDB-lite"/>
    </source>
</evidence>
<dbReference type="Pfam" id="PF02120">
    <property type="entry name" value="Flg_hook"/>
    <property type="match status" value="1"/>
</dbReference>
<feature type="compositionally biased region" description="Low complexity" evidence="1">
    <location>
        <begin position="1"/>
        <end position="17"/>
    </location>
</feature>
<keyword evidence="4" id="KW-1185">Reference proteome</keyword>
<dbReference type="Proteomes" id="UP000199032">
    <property type="component" value="Unassembled WGS sequence"/>
</dbReference>
<feature type="compositionally biased region" description="Polar residues" evidence="1">
    <location>
        <begin position="239"/>
        <end position="263"/>
    </location>
</feature>
<feature type="compositionally biased region" description="Low complexity" evidence="1">
    <location>
        <begin position="504"/>
        <end position="520"/>
    </location>
</feature>
<feature type="compositionally biased region" description="Low complexity" evidence="1">
    <location>
        <begin position="164"/>
        <end position="176"/>
    </location>
</feature>
<dbReference type="AlphaFoldDB" id="A0A0S4LKF4"/>
<sequence>MDFITPDLLSTTSSPTSGGIVRTARSASFSGPAVQKSFSSVLQGVRGEERKGNIQEAESPRGSYKAEDRPDPKQSKDLSSAASHTERAEAVQARASGSEKLRDSQSQTTDSSQDESESALSQSNSGSTADGSMFVSMTSANVSQAGAPMVANVVPETHNGLPVSDCECSSDEGSSSTPMVTDASVRPTENRSLEKGAPPVPADGPEQAQAASPSQKEADPHVKQTAELGGTKGDHDLQRSTTDSVTTHAAIQTSPSGETMSASDHTIARLVQTHDGKLLPESQFDQNLAAFGRGEQGVAHHSADNQGPLLVPAHEDQGDAGPKTQGITPHGQQLVAAQEELFSQSGQEHEGRQQGNPETKLVQGAVVDPPSMNGRTMENYAAVTQSQAVSVPTAPSPTVNVPPAHPVSPVPDLTQPPTPSGLRSVVLEVAQPELGHVNIRVAMMNESVHAHFLTDRVEVGQFLINGQDRLQSTLQANGLDMGQFRVDIDRQSGGRSFQQGFFHEQGQSGQQGSQGGVQEQAHGWSDEMYRPLQGRLNVVA</sequence>
<feature type="region of interest" description="Disordered" evidence="1">
    <location>
        <begin position="1"/>
        <end position="132"/>
    </location>
</feature>
<feature type="compositionally biased region" description="Polar residues" evidence="1">
    <location>
        <begin position="119"/>
        <end position="132"/>
    </location>
</feature>
<evidence type="ECO:0000313" key="4">
    <source>
        <dbReference type="Proteomes" id="UP000199032"/>
    </source>
</evidence>
<feature type="region of interest" description="Disordered" evidence="1">
    <location>
        <begin position="296"/>
        <end position="328"/>
    </location>
</feature>
<organism evidence="3 4">
    <name type="scientific">Candidatus Nitrospira nitrosa</name>
    <dbReference type="NCBI Taxonomy" id="1742972"/>
    <lineage>
        <taxon>Bacteria</taxon>
        <taxon>Pseudomonadati</taxon>
        <taxon>Nitrospirota</taxon>
        <taxon>Nitrospiria</taxon>
        <taxon>Nitrospirales</taxon>
        <taxon>Nitrospiraceae</taxon>
        <taxon>Nitrospira</taxon>
    </lineage>
</organism>
<dbReference type="InterPro" id="IPR021136">
    <property type="entry name" value="Flagellar_hook_control-like_C"/>
</dbReference>
<dbReference type="CDD" id="cd17470">
    <property type="entry name" value="T3SS_Flik_C"/>
    <property type="match status" value="1"/>
</dbReference>
<gene>
    <name evidence="3" type="ORF">COMA1_40246</name>
</gene>
<dbReference type="RefSeq" id="WP_176698110.1">
    <property type="nucleotide sequence ID" value="NZ_CZQA01000010.1"/>
</dbReference>
<feature type="region of interest" description="Disordered" evidence="1">
    <location>
        <begin position="504"/>
        <end position="526"/>
    </location>
</feature>
<accession>A0A0S4LKF4</accession>
<dbReference type="Gene3D" id="3.30.750.140">
    <property type="match status" value="1"/>
</dbReference>
<evidence type="ECO:0000259" key="2">
    <source>
        <dbReference type="Pfam" id="PF02120"/>
    </source>
</evidence>
<evidence type="ECO:0000313" key="3">
    <source>
        <dbReference type="EMBL" id="CUS37759.1"/>
    </source>
</evidence>
<feature type="region of interest" description="Disordered" evidence="1">
    <location>
        <begin position="156"/>
        <end position="263"/>
    </location>
</feature>
<name>A0A0S4LKF4_9BACT</name>
<feature type="compositionally biased region" description="Basic and acidic residues" evidence="1">
    <location>
        <begin position="64"/>
        <end position="76"/>
    </location>
</feature>
<dbReference type="InterPro" id="IPR038610">
    <property type="entry name" value="FliK-like_C_sf"/>
</dbReference>
<dbReference type="STRING" id="1742972.COMA1_40246"/>
<protein>
    <recommendedName>
        <fullName evidence="2">Flagellar hook-length control protein-like C-terminal domain-containing protein</fullName>
    </recommendedName>
</protein>
<proteinExistence type="predicted"/>
<reference evidence="3 4" key="1">
    <citation type="submission" date="2015-10" db="EMBL/GenBank/DDBJ databases">
        <authorList>
            <person name="Gilbert D.G."/>
        </authorList>
    </citation>
    <scope>NUCLEOTIDE SEQUENCE [LARGE SCALE GENOMIC DNA]</scope>
    <source>
        <strain evidence="3">COMA1</strain>
    </source>
</reference>
<feature type="domain" description="Flagellar hook-length control protein-like C-terminal" evidence="2">
    <location>
        <begin position="423"/>
        <end position="493"/>
    </location>
</feature>